<feature type="compositionally biased region" description="Gly residues" evidence="1">
    <location>
        <begin position="1"/>
        <end position="13"/>
    </location>
</feature>
<reference evidence="2" key="2">
    <citation type="submission" date="2021-02" db="EMBL/GenBank/DDBJ databases">
        <authorList>
            <person name="Kimball J.A."/>
            <person name="Haas M.W."/>
            <person name="Macchietto M."/>
            <person name="Kono T."/>
            <person name="Duquette J."/>
            <person name="Shao M."/>
        </authorList>
    </citation>
    <scope>NUCLEOTIDE SEQUENCE</scope>
    <source>
        <tissue evidence="2">Fresh leaf tissue</tissue>
    </source>
</reference>
<dbReference type="EMBL" id="JAAALK010000081">
    <property type="protein sequence ID" value="KAG8089046.1"/>
    <property type="molecule type" value="Genomic_DNA"/>
</dbReference>
<keyword evidence="3" id="KW-1185">Reference proteome</keyword>
<accession>A0A8J5WHL3</accession>
<dbReference type="Proteomes" id="UP000729402">
    <property type="component" value="Unassembled WGS sequence"/>
</dbReference>
<reference evidence="2" key="1">
    <citation type="journal article" date="2021" name="bioRxiv">
        <title>Whole Genome Assembly and Annotation of Northern Wild Rice, Zizania palustris L., Supports a Whole Genome Duplication in the Zizania Genus.</title>
        <authorList>
            <person name="Haas M."/>
            <person name="Kono T."/>
            <person name="Macchietto M."/>
            <person name="Millas R."/>
            <person name="McGilp L."/>
            <person name="Shao M."/>
            <person name="Duquette J."/>
            <person name="Hirsch C.N."/>
            <person name="Kimball J."/>
        </authorList>
    </citation>
    <scope>NUCLEOTIDE SEQUENCE</scope>
    <source>
        <tissue evidence="2">Fresh leaf tissue</tissue>
    </source>
</reference>
<organism evidence="2 3">
    <name type="scientific">Zizania palustris</name>
    <name type="common">Northern wild rice</name>
    <dbReference type="NCBI Taxonomy" id="103762"/>
    <lineage>
        <taxon>Eukaryota</taxon>
        <taxon>Viridiplantae</taxon>
        <taxon>Streptophyta</taxon>
        <taxon>Embryophyta</taxon>
        <taxon>Tracheophyta</taxon>
        <taxon>Spermatophyta</taxon>
        <taxon>Magnoliopsida</taxon>
        <taxon>Liliopsida</taxon>
        <taxon>Poales</taxon>
        <taxon>Poaceae</taxon>
        <taxon>BOP clade</taxon>
        <taxon>Oryzoideae</taxon>
        <taxon>Oryzeae</taxon>
        <taxon>Zizaniinae</taxon>
        <taxon>Zizania</taxon>
    </lineage>
</organism>
<gene>
    <name evidence="2" type="ORF">GUJ93_ZPchr0011g28193</name>
</gene>
<feature type="compositionally biased region" description="Basic and acidic residues" evidence="1">
    <location>
        <begin position="29"/>
        <end position="43"/>
    </location>
</feature>
<protein>
    <submittedName>
        <fullName evidence="2">Uncharacterized protein</fullName>
    </submittedName>
</protein>
<evidence type="ECO:0000256" key="1">
    <source>
        <dbReference type="SAM" id="MobiDB-lite"/>
    </source>
</evidence>
<name>A0A8J5WHL3_ZIZPA</name>
<feature type="region of interest" description="Disordered" evidence="1">
    <location>
        <begin position="1"/>
        <end position="43"/>
    </location>
</feature>
<evidence type="ECO:0000313" key="2">
    <source>
        <dbReference type="EMBL" id="KAG8089046.1"/>
    </source>
</evidence>
<dbReference type="AlphaFoldDB" id="A0A8J5WHL3"/>
<comment type="caution">
    <text evidence="2">The sequence shown here is derived from an EMBL/GenBank/DDBJ whole genome shotgun (WGS) entry which is preliminary data.</text>
</comment>
<evidence type="ECO:0000313" key="3">
    <source>
        <dbReference type="Proteomes" id="UP000729402"/>
    </source>
</evidence>
<sequence length="123" mass="14102">MCAVGRGRGGITGAEGAEGTKGRWQRRGRSLERRWRGGQSPEERLRRGWSLKERLHRGRSPNERLHRGRSPDGWWRGAEGMKWAALLQWLRAHHNACGGQNERHSFGKKTMARGKLGRKLWLA</sequence>
<proteinExistence type="predicted"/>